<accession>A0A0R3TSH3</accession>
<keyword evidence="2" id="KW-1185">Reference proteome</keyword>
<evidence type="ECO:0000313" key="2">
    <source>
        <dbReference type="Proteomes" id="UP000278807"/>
    </source>
</evidence>
<dbReference type="InterPro" id="IPR015157">
    <property type="entry name" value="TMA7"/>
</dbReference>
<dbReference type="Pfam" id="PF09072">
    <property type="entry name" value="TMA7"/>
    <property type="match status" value="1"/>
</dbReference>
<evidence type="ECO:0000313" key="3">
    <source>
        <dbReference type="WBParaSite" id="HNAJ_0001059401-mRNA-1"/>
    </source>
</evidence>
<reference evidence="1 2" key="2">
    <citation type="submission" date="2018-11" db="EMBL/GenBank/DDBJ databases">
        <authorList>
            <consortium name="Pathogen Informatics"/>
        </authorList>
    </citation>
    <scope>NUCLEOTIDE SEQUENCE [LARGE SCALE GENOMIC DNA]</scope>
</reference>
<dbReference type="Proteomes" id="UP000278807">
    <property type="component" value="Unassembled WGS sequence"/>
</dbReference>
<organism evidence="3">
    <name type="scientific">Rodentolepis nana</name>
    <name type="common">Dwarf tapeworm</name>
    <name type="synonym">Hymenolepis nana</name>
    <dbReference type="NCBI Taxonomy" id="102285"/>
    <lineage>
        <taxon>Eukaryota</taxon>
        <taxon>Metazoa</taxon>
        <taxon>Spiralia</taxon>
        <taxon>Lophotrochozoa</taxon>
        <taxon>Platyhelminthes</taxon>
        <taxon>Cestoda</taxon>
        <taxon>Eucestoda</taxon>
        <taxon>Cyclophyllidea</taxon>
        <taxon>Hymenolepididae</taxon>
        <taxon>Rodentolepis</taxon>
    </lineage>
</organism>
<dbReference type="STRING" id="102285.A0A0R3TSH3"/>
<reference evidence="3" key="1">
    <citation type="submission" date="2017-02" db="UniProtKB">
        <authorList>
            <consortium name="WormBaseParasite"/>
        </authorList>
    </citation>
    <scope>IDENTIFICATION</scope>
</reference>
<dbReference type="WBParaSite" id="HNAJ_0001059401-mRNA-1">
    <property type="protein sequence ID" value="HNAJ_0001059401-mRNA-1"/>
    <property type="gene ID" value="HNAJ_0001059401"/>
</dbReference>
<dbReference type="EMBL" id="UZAE01013117">
    <property type="protein sequence ID" value="VDO08311.1"/>
    <property type="molecule type" value="Genomic_DNA"/>
</dbReference>
<gene>
    <name evidence="1" type="ORF">HNAJ_LOCUS10589</name>
</gene>
<evidence type="ECO:0000313" key="1">
    <source>
        <dbReference type="EMBL" id="VDO08311.1"/>
    </source>
</evidence>
<sequence length="103" mass="11722">MISNIFGMKKTESKFMLIQATAIFSSVIHFELRFERVVVVTCRMNRNGGKKKPLKKPKKAEKIVYEDDSANNQKEKINAKLLEEAKKKAQKGPLGVGKNKITR</sequence>
<name>A0A0R3TSH3_RODNA</name>
<protein>
    <submittedName>
        <fullName evidence="3">Translation machinery-associated protein 7 homolog</fullName>
    </submittedName>
</protein>
<dbReference type="AlphaFoldDB" id="A0A0R3TSH3"/>
<proteinExistence type="predicted"/>